<dbReference type="EMBL" id="JBAKIA010000001">
    <property type="protein sequence ID" value="MEJ8473089.1"/>
    <property type="molecule type" value="Genomic_DNA"/>
</dbReference>
<keyword evidence="7" id="KW-0862">Zinc</keyword>
<gene>
    <name evidence="13" type="ORF">V6575_03235</name>
</gene>
<evidence type="ECO:0000256" key="5">
    <source>
        <dbReference type="ARBA" id="ARBA00022729"/>
    </source>
</evidence>
<sequence>MANAETRTLKLYNTHTKERVSITFKKNGRYIPSGLREANRFLRDWRRNEMTTIDPKLLDLVWEVYQKVRAKKPIYVVSSYRSPATNNMLRKRSRGVAKNSQHTLGKAMDFYIPGVKLATLRAAGLRKQVGGVGYYPRSGSPFVHMDTGNVRHWPKMSRSQLAKVFPNGKTLHVPSDGKPLKGYKLALAESKSGKSRSSKPTVVASSTAPPRAKANSTVDQSLNNAGDRVRPVPAGKNSSGGNLLASLFKSDTSNSARSRVAAVRPTNAPLPPGSLTGTRRAASNASIATAAAPVTQAPPIPDLKTATTPETPPATAQEPFVFANVFPTAKPAVAIAKPLQVASIAPNTLDSQRVSLEQGQPPATTPARRFDFATAAPSQKPGDELVKAAEVAALSQPNFSGRIPIPRALPASDPAAAIIAATGGTARGDTKPTITPSTLAYASTLPSSLATTPNRKAQIAMAKAATKQAERASATKHSVSGRIPLAEIKDPLAGFAGLPDKSEPRLISSKTTTRNRLFASMSHPDQRTLENFLSPGNRFVSNGFELFPYGALKSDRFDGPAVVVLPVTFAR</sequence>
<reference evidence="13 14" key="1">
    <citation type="submission" date="2024-02" db="EMBL/GenBank/DDBJ databases">
        <title>Roseibium algae sp. nov., isolated from marine alga (Grateloupia sp.), showing potential in myo-inositol conversion.</title>
        <authorList>
            <person name="Wang Y."/>
        </authorList>
    </citation>
    <scope>NUCLEOTIDE SEQUENCE [LARGE SCALE GENOMIC DNA]</scope>
    <source>
        <strain evidence="13 14">H3510</strain>
    </source>
</reference>
<comment type="caution">
    <text evidence="13">The sequence shown here is derived from an EMBL/GenBank/DDBJ whole genome shotgun (WGS) entry which is preliminary data.</text>
</comment>
<evidence type="ECO:0000313" key="14">
    <source>
        <dbReference type="Proteomes" id="UP001385499"/>
    </source>
</evidence>
<evidence type="ECO:0000256" key="11">
    <source>
        <dbReference type="ARBA" id="ARBA00093666"/>
    </source>
</evidence>
<comment type="cofactor">
    <cofactor evidence="1">
        <name>Zn(2+)</name>
        <dbReference type="ChEBI" id="CHEBI:29105"/>
    </cofactor>
</comment>
<feature type="region of interest" description="Disordered" evidence="12">
    <location>
        <begin position="256"/>
        <end position="284"/>
    </location>
</feature>
<dbReference type="SUPFAM" id="SSF55166">
    <property type="entry name" value="Hedgehog/DD-peptidase"/>
    <property type="match status" value="1"/>
</dbReference>
<keyword evidence="6" id="KW-0378">Hydrolase</keyword>
<keyword evidence="4" id="KW-0479">Metal-binding</keyword>
<evidence type="ECO:0000256" key="1">
    <source>
        <dbReference type="ARBA" id="ARBA00001947"/>
    </source>
</evidence>
<keyword evidence="9" id="KW-0961">Cell wall biogenesis/degradation</keyword>
<comment type="pathway">
    <text evidence="2">Cell wall biogenesis; cell wall polysaccharide biosynthesis.</text>
</comment>
<evidence type="ECO:0000256" key="8">
    <source>
        <dbReference type="ARBA" id="ARBA00023049"/>
    </source>
</evidence>
<evidence type="ECO:0000256" key="12">
    <source>
        <dbReference type="SAM" id="MobiDB-lite"/>
    </source>
</evidence>
<feature type="compositionally biased region" description="Polar residues" evidence="12">
    <location>
        <begin position="198"/>
        <end position="224"/>
    </location>
</feature>
<evidence type="ECO:0000313" key="13">
    <source>
        <dbReference type="EMBL" id="MEJ8473089.1"/>
    </source>
</evidence>
<keyword evidence="5" id="KW-0732">Signal</keyword>
<keyword evidence="14" id="KW-1185">Reference proteome</keyword>
<dbReference type="Proteomes" id="UP001385499">
    <property type="component" value="Unassembled WGS sequence"/>
</dbReference>
<dbReference type="InterPro" id="IPR009045">
    <property type="entry name" value="Zn_M74/Hedgehog-like"/>
</dbReference>
<evidence type="ECO:0000256" key="6">
    <source>
        <dbReference type="ARBA" id="ARBA00022801"/>
    </source>
</evidence>
<keyword evidence="3" id="KW-0645">Protease</keyword>
<proteinExistence type="inferred from homology"/>
<dbReference type="Pfam" id="PF05951">
    <property type="entry name" value="Peptidase_M15_2"/>
    <property type="match status" value="1"/>
</dbReference>
<comment type="similarity">
    <text evidence="10">Belongs to the peptidase M15 family.</text>
</comment>
<dbReference type="PANTHER" id="PTHR37425">
    <property type="match status" value="1"/>
</dbReference>
<evidence type="ECO:0000256" key="7">
    <source>
        <dbReference type="ARBA" id="ARBA00022833"/>
    </source>
</evidence>
<dbReference type="PANTHER" id="PTHR37425:SF1">
    <property type="entry name" value="OUTER MEMBRANE PROTEIN"/>
    <property type="match status" value="1"/>
</dbReference>
<dbReference type="CDD" id="cd14844">
    <property type="entry name" value="Zn-DD-carboxypeptidase_like"/>
    <property type="match status" value="1"/>
</dbReference>
<dbReference type="InterPro" id="IPR010275">
    <property type="entry name" value="MepK"/>
</dbReference>
<dbReference type="Gene3D" id="3.30.1380.10">
    <property type="match status" value="1"/>
</dbReference>
<evidence type="ECO:0000256" key="2">
    <source>
        <dbReference type="ARBA" id="ARBA00004776"/>
    </source>
</evidence>
<feature type="region of interest" description="Disordered" evidence="12">
    <location>
        <begin position="188"/>
        <end position="241"/>
    </location>
</feature>
<keyword evidence="8" id="KW-0482">Metalloprotease</keyword>
<accession>A0ABU8TG20</accession>
<evidence type="ECO:0000256" key="9">
    <source>
        <dbReference type="ARBA" id="ARBA00023316"/>
    </source>
</evidence>
<protein>
    <recommendedName>
        <fullName evidence="11">Murein endopeptidase K</fullName>
    </recommendedName>
</protein>
<evidence type="ECO:0000256" key="10">
    <source>
        <dbReference type="ARBA" id="ARBA00093448"/>
    </source>
</evidence>
<evidence type="ECO:0000256" key="4">
    <source>
        <dbReference type="ARBA" id="ARBA00022723"/>
    </source>
</evidence>
<name>A0ABU8TG20_9HYPH</name>
<organism evidence="13 14">
    <name type="scientific">Roseibium algae</name>
    <dbReference type="NCBI Taxonomy" id="3123038"/>
    <lineage>
        <taxon>Bacteria</taxon>
        <taxon>Pseudomonadati</taxon>
        <taxon>Pseudomonadota</taxon>
        <taxon>Alphaproteobacteria</taxon>
        <taxon>Hyphomicrobiales</taxon>
        <taxon>Stappiaceae</taxon>
        <taxon>Roseibium</taxon>
    </lineage>
</organism>
<evidence type="ECO:0000256" key="3">
    <source>
        <dbReference type="ARBA" id="ARBA00022670"/>
    </source>
</evidence>